<dbReference type="PATRIC" id="fig|361041.3.peg.3057"/>
<evidence type="ECO:0000313" key="1">
    <source>
        <dbReference type="EMBL" id="KKB76694.1"/>
    </source>
</evidence>
<keyword evidence="2" id="KW-1185">Reference proteome</keyword>
<protein>
    <submittedName>
        <fullName evidence="1">Uncharacterized protein</fullName>
    </submittedName>
</protein>
<reference evidence="1 2" key="1">
    <citation type="submission" date="2015-03" db="EMBL/GenBank/DDBJ databases">
        <authorList>
            <person name="Hassan Y.I."/>
            <person name="Lepp D."/>
            <person name="Zhou T."/>
        </authorList>
    </citation>
    <scope>NUCLEOTIDE SEQUENCE [LARGE SCALE GENOMIC DNA]</scope>
    <source>
        <strain evidence="1 2">GH2-10</strain>
    </source>
</reference>
<organism evidence="1 2">
    <name type="scientific">Devosia soli</name>
    <dbReference type="NCBI Taxonomy" id="361041"/>
    <lineage>
        <taxon>Bacteria</taxon>
        <taxon>Pseudomonadati</taxon>
        <taxon>Pseudomonadota</taxon>
        <taxon>Alphaproteobacteria</taxon>
        <taxon>Hyphomicrobiales</taxon>
        <taxon>Devosiaceae</taxon>
        <taxon>Devosia</taxon>
    </lineage>
</organism>
<dbReference type="Proteomes" id="UP000033514">
    <property type="component" value="Unassembled WGS sequence"/>
</dbReference>
<name>A0A0F5L3C1_9HYPH</name>
<proteinExistence type="predicted"/>
<dbReference type="RefSeq" id="WP_046144476.1">
    <property type="nucleotide sequence ID" value="NZ_LAJG01000042.1"/>
</dbReference>
<accession>A0A0F5L3C1</accession>
<dbReference type="AlphaFoldDB" id="A0A0F5L3C1"/>
<evidence type="ECO:0000313" key="2">
    <source>
        <dbReference type="Proteomes" id="UP000033514"/>
    </source>
</evidence>
<gene>
    <name evidence="1" type="ORF">VW35_18225</name>
</gene>
<dbReference type="EMBL" id="LAJG01000042">
    <property type="protein sequence ID" value="KKB76694.1"/>
    <property type="molecule type" value="Genomic_DNA"/>
</dbReference>
<comment type="caution">
    <text evidence="1">The sequence shown here is derived from an EMBL/GenBank/DDBJ whole genome shotgun (WGS) entry which is preliminary data.</text>
</comment>
<sequence length="83" mass="9133">MAIVFLPTQPGESVEYMLSIDTRLVAAVDKWRAERAPEMEASQAVEFLLREALATEGYFDPANETRQEVLLAAFQQAAAGKSS</sequence>